<dbReference type="GO" id="GO:0022625">
    <property type="term" value="C:cytosolic large ribosomal subunit"/>
    <property type="evidence" value="ECO:0007669"/>
    <property type="project" value="TreeGrafter"/>
</dbReference>
<dbReference type="PROSITE" id="PS01144">
    <property type="entry name" value="RIBOSOMAL_L31E"/>
    <property type="match status" value="1"/>
</dbReference>
<proteinExistence type="inferred from homology"/>
<dbReference type="Pfam" id="PF01198">
    <property type="entry name" value="Ribosomal_L31e"/>
    <property type="match status" value="1"/>
</dbReference>
<accession>A0A7S2WUX3</accession>
<keyword evidence="2" id="KW-0689">Ribosomal protein</keyword>
<dbReference type="EMBL" id="HBHJ01030377">
    <property type="protein sequence ID" value="CAD9709115.1"/>
    <property type="molecule type" value="Transcribed_RNA"/>
</dbReference>
<dbReference type="InterPro" id="IPR023621">
    <property type="entry name" value="Ribosomal_eL31_dom_sf"/>
</dbReference>
<dbReference type="Gene3D" id="3.10.440.10">
    <property type="match status" value="1"/>
</dbReference>
<dbReference type="PANTHER" id="PTHR10956">
    <property type="entry name" value="60S RIBOSOMAL PROTEIN L31"/>
    <property type="match status" value="1"/>
</dbReference>
<evidence type="ECO:0000256" key="2">
    <source>
        <dbReference type="ARBA" id="ARBA00022980"/>
    </source>
</evidence>
<dbReference type="GO" id="GO:0002181">
    <property type="term" value="P:cytoplasmic translation"/>
    <property type="evidence" value="ECO:0007669"/>
    <property type="project" value="TreeGrafter"/>
</dbReference>
<evidence type="ECO:0008006" key="5">
    <source>
        <dbReference type="Google" id="ProtNLM"/>
    </source>
</evidence>
<dbReference type="PANTHER" id="PTHR10956:SF0">
    <property type="entry name" value="60S RIBOSOMAL PROTEIN L31"/>
    <property type="match status" value="1"/>
</dbReference>
<dbReference type="CDD" id="cd00463">
    <property type="entry name" value="Ribosomal_L31e"/>
    <property type="match status" value="1"/>
</dbReference>
<gene>
    <name evidence="4" type="ORF">RMAR1173_LOCUS20107</name>
</gene>
<comment type="similarity">
    <text evidence="1">Belongs to the eukaryotic ribosomal protein eL31 family.</text>
</comment>
<evidence type="ECO:0000256" key="3">
    <source>
        <dbReference type="ARBA" id="ARBA00023274"/>
    </source>
</evidence>
<dbReference type="InterPro" id="IPR020052">
    <property type="entry name" value="Ribosomal_eL31_CS"/>
</dbReference>
<dbReference type="FunFam" id="3.10.440.10:FF:000001">
    <property type="entry name" value="60S ribosomal protein L31"/>
    <property type="match status" value="1"/>
</dbReference>
<name>A0A7S2WUX3_9STRA</name>
<organism evidence="4">
    <name type="scientific">Rhizochromulina marina</name>
    <dbReference type="NCBI Taxonomy" id="1034831"/>
    <lineage>
        <taxon>Eukaryota</taxon>
        <taxon>Sar</taxon>
        <taxon>Stramenopiles</taxon>
        <taxon>Ochrophyta</taxon>
        <taxon>Dictyochophyceae</taxon>
        <taxon>Rhizochromulinales</taxon>
        <taxon>Rhizochromulina</taxon>
    </lineage>
</organism>
<dbReference type="AlphaFoldDB" id="A0A7S2WUX3"/>
<protein>
    <recommendedName>
        <fullName evidence="5">60S ribosomal protein L31</fullName>
    </recommendedName>
</protein>
<dbReference type="InterPro" id="IPR000054">
    <property type="entry name" value="Ribosomal_eL31"/>
</dbReference>
<dbReference type="GO" id="GO:0003735">
    <property type="term" value="F:structural constituent of ribosome"/>
    <property type="evidence" value="ECO:0007669"/>
    <property type="project" value="InterPro"/>
</dbReference>
<keyword evidence="3" id="KW-0687">Ribonucleoprotein</keyword>
<sequence length="120" mass="14142">MAKGEAKPRQDLVTRECTIHLHKRLHGVTFKKRAPRAVREIKKFATKMMGTNDVRVDTKLNKALWSQGIRNVPRRVRLRLSRLRNDDEDAEEKLYTLVEYVHVKSFKELQTQTVEDVDEE</sequence>
<evidence type="ECO:0000313" key="4">
    <source>
        <dbReference type="EMBL" id="CAD9709115.1"/>
    </source>
</evidence>
<evidence type="ECO:0000256" key="1">
    <source>
        <dbReference type="ARBA" id="ARBA00010808"/>
    </source>
</evidence>
<reference evidence="4" key="1">
    <citation type="submission" date="2021-01" db="EMBL/GenBank/DDBJ databases">
        <authorList>
            <person name="Corre E."/>
            <person name="Pelletier E."/>
            <person name="Niang G."/>
            <person name="Scheremetjew M."/>
            <person name="Finn R."/>
            <person name="Kale V."/>
            <person name="Holt S."/>
            <person name="Cochrane G."/>
            <person name="Meng A."/>
            <person name="Brown T."/>
            <person name="Cohen L."/>
        </authorList>
    </citation>
    <scope>NUCLEOTIDE SEQUENCE</scope>
    <source>
        <strain evidence="4">CCMP1243</strain>
    </source>
</reference>
<dbReference type="SUPFAM" id="SSF54575">
    <property type="entry name" value="Ribosomal protein L31e"/>
    <property type="match status" value="1"/>
</dbReference>
<dbReference type="SMART" id="SM01380">
    <property type="entry name" value="Ribosomal_L31e"/>
    <property type="match status" value="1"/>
</dbReference>